<dbReference type="RefSeq" id="XP_040628593.1">
    <property type="nucleotide sequence ID" value="XM_040775102.1"/>
</dbReference>
<dbReference type="HOGENOM" id="CLU_003921_8_2_1"/>
<dbReference type="GeneID" id="63690164"/>
<dbReference type="EMBL" id="JH795863">
    <property type="protein sequence ID" value="EJU01696.1"/>
    <property type="molecule type" value="Genomic_DNA"/>
</dbReference>
<organism evidence="1 2">
    <name type="scientific">Dacryopinax primogenitus (strain DJM 731)</name>
    <name type="common">Brown rot fungus</name>
    <dbReference type="NCBI Taxonomy" id="1858805"/>
    <lineage>
        <taxon>Eukaryota</taxon>
        <taxon>Fungi</taxon>
        <taxon>Dikarya</taxon>
        <taxon>Basidiomycota</taxon>
        <taxon>Agaricomycotina</taxon>
        <taxon>Dacrymycetes</taxon>
        <taxon>Dacrymycetales</taxon>
        <taxon>Dacrymycetaceae</taxon>
        <taxon>Dacryopinax</taxon>
    </lineage>
</organism>
<proteinExistence type="predicted"/>
<gene>
    <name evidence="1" type="ORF">DACRYDRAFT_52384</name>
</gene>
<name>M5FV95_DACPD</name>
<dbReference type="AlphaFoldDB" id="M5FV95"/>
<sequence length="94" mass="10738">MESVNGLVNQLLGHVPNLCIGISSLNFYVQAFVLPNPPFHLLLSCPFHVLASCMTQDYMDRKQKVQITCPNPHQTINLWTQLHHMGRKHAIQDF</sequence>
<dbReference type="STRING" id="1858805.M5FV95"/>
<evidence type="ECO:0000313" key="1">
    <source>
        <dbReference type="EMBL" id="EJU01696.1"/>
    </source>
</evidence>
<protein>
    <submittedName>
        <fullName evidence="1">Uncharacterized protein</fullName>
    </submittedName>
</protein>
<evidence type="ECO:0000313" key="2">
    <source>
        <dbReference type="Proteomes" id="UP000030653"/>
    </source>
</evidence>
<dbReference type="Proteomes" id="UP000030653">
    <property type="component" value="Unassembled WGS sequence"/>
</dbReference>
<dbReference type="OrthoDB" id="5596707at2759"/>
<accession>M5FV95</accession>
<keyword evidence="2" id="KW-1185">Reference proteome</keyword>
<reference evidence="1 2" key="1">
    <citation type="journal article" date="2012" name="Science">
        <title>The Paleozoic origin of enzymatic lignin decomposition reconstructed from 31 fungal genomes.</title>
        <authorList>
            <person name="Floudas D."/>
            <person name="Binder M."/>
            <person name="Riley R."/>
            <person name="Barry K."/>
            <person name="Blanchette R.A."/>
            <person name="Henrissat B."/>
            <person name="Martinez A.T."/>
            <person name="Otillar R."/>
            <person name="Spatafora J.W."/>
            <person name="Yadav J.S."/>
            <person name="Aerts A."/>
            <person name="Benoit I."/>
            <person name="Boyd A."/>
            <person name="Carlson A."/>
            <person name="Copeland A."/>
            <person name="Coutinho P.M."/>
            <person name="de Vries R.P."/>
            <person name="Ferreira P."/>
            <person name="Findley K."/>
            <person name="Foster B."/>
            <person name="Gaskell J."/>
            <person name="Glotzer D."/>
            <person name="Gorecki P."/>
            <person name="Heitman J."/>
            <person name="Hesse C."/>
            <person name="Hori C."/>
            <person name="Igarashi K."/>
            <person name="Jurgens J.A."/>
            <person name="Kallen N."/>
            <person name="Kersten P."/>
            <person name="Kohler A."/>
            <person name="Kuees U."/>
            <person name="Kumar T.K.A."/>
            <person name="Kuo A."/>
            <person name="LaButti K."/>
            <person name="Larrondo L.F."/>
            <person name="Lindquist E."/>
            <person name="Ling A."/>
            <person name="Lombard V."/>
            <person name="Lucas S."/>
            <person name="Lundell T."/>
            <person name="Martin R."/>
            <person name="McLaughlin D.J."/>
            <person name="Morgenstern I."/>
            <person name="Morin E."/>
            <person name="Murat C."/>
            <person name="Nagy L.G."/>
            <person name="Nolan M."/>
            <person name="Ohm R.A."/>
            <person name="Patyshakuliyeva A."/>
            <person name="Rokas A."/>
            <person name="Ruiz-Duenas F.J."/>
            <person name="Sabat G."/>
            <person name="Salamov A."/>
            <person name="Samejima M."/>
            <person name="Schmutz J."/>
            <person name="Slot J.C."/>
            <person name="St John F."/>
            <person name="Stenlid J."/>
            <person name="Sun H."/>
            <person name="Sun S."/>
            <person name="Syed K."/>
            <person name="Tsang A."/>
            <person name="Wiebenga A."/>
            <person name="Young D."/>
            <person name="Pisabarro A."/>
            <person name="Eastwood D.C."/>
            <person name="Martin F."/>
            <person name="Cullen D."/>
            <person name="Grigoriev I.V."/>
            <person name="Hibbett D.S."/>
        </authorList>
    </citation>
    <scope>NUCLEOTIDE SEQUENCE [LARGE SCALE GENOMIC DNA]</scope>
    <source>
        <strain evidence="1 2">DJM-731 SS1</strain>
    </source>
</reference>